<dbReference type="PANTHER" id="PTHR45766:SF6">
    <property type="entry name" value="SWI_SNF-RELATED MATRIX-ASSOCIATED ACTIN-DEPENDENT REGULATOR OF CHROMATIN SUBFAMILY A-LIKE PROTEIN 1"/>
    <property type="match status" value="1"/>
</dbReference>
<protein>
    <submittedName>
        <fullName evidence="3">Intein-containing swi/snf-related matrix-associated actin-dependent regulator of chromatin subfamily a-like protein</fullName>
    </submittedName>
</protein>
<gene>
    <name evidence="3" type="ORF">M0812_29599</name>
</gene>
<dbReference type="GO" id="GO:0016787">
    <property type="term" value="F:hydrolase activity"/>
    <property type="evidence" value="ECO:0007669"/>
    <property type="project" value="UniProtKB-KW"/>
</dbReference>
<dbReference type="GO" id="GO:0006281">
    <property type="term" value="P:DNA repair"/>
    <property type="evidence" value="ECO:0007669"/>
    <property type="project" value="TreeGrafter"/>
</dbReference>
<dbReference type="GO" id="GO:0016539">
    <property type="term" value="P:intein-mediated protein splicing"/>
    <property type="evidence" value="ECO:0007669"/>
    <property type="project" value="InterPro"/>
</dbReference>
<dbReference type="PROSITE" id="PS50817">
    <property type="entry name" value="INTEIN_N_TER"/>
    <property type="match status" value="1"/>
</dbReference>
<dbReference type="EMBL" id="JANTQA010000075">
    <property type="protein sequence ID" value="KAJ3423968.1"/>
    <property type="molecule type" value="Genomic_DNA"/>
</dbReference>
<sequence>MSQTTKKETQPKKNDQQPRVLPYLAIQNNTFGIIRKNDCSLGVGSKFPLNNPFLSQTSRSQQELKTKKTKSKKISQINTNEAFQVPLVARSLSKNKSPRIQTVSYKRSRLRIGGDGFCSKKNILKSTRRNTATFSNNQKQQQKKWNQRKRFFIEPTFSFSETKGFTEKQTEKNIYTLQNHKRTRTNSNPHLSNLTPKIIEFKKQQQQPIQIQQQTTIIIAEPQQEQQQQPQQQQQEIREQQQQQQQWRWQQSEQQKQKNETKSGSNLVLKENIIPIKSPLVLFRRKANKIHIQDQKNRQGLFLTHNKEKNKFQNQTKHKVQMSSLVRSSKKKKSYSKRKPMKTIKNYQELKKIQELKRKKQQEKSYNQTRIKKHLPNLFNRNVQLRLTEQYLKNNMPLEIEFKLLNSTHFYVTKPDILEVCNLYMRIDQWQFNEKMQTFCFPLGMYDKVLEKMRGLKHFNILINELPNWILLCLNDSNNSNLINKHYVHDVKKVEYRESITDQCSNQTRLSPKLEKKINNLGKDIFSYGLQHKGRIMLTNNNIFGKCVTPNTRVITQSHGILFIKDIFKRFADKKSKRIENFGEWYDLNPKILEVYSINPKFTIKGKNKNYTKRSNQSNLKIVQVGKIYREKVTTIIKFITSNGISHSVAPNHKLFTLQEGWVSAHELNIQKHSLIFSSPLELSKSIEFFNEEIANKFGIFFSKYACSKKGKNKNLKVDEKDKDNQNKREQKFFLLELTKLKNMENIFDQFNTFSVKYNIIAKGKSNLKIGIHFKKSFINILNFIENWNEKLIKIFLKSFFIKKSVYSIPIYNKKIANSICYQISKLPNKIGKIIIFKEKELKRYQIKIENTFNKYFSFVDIFEIKKKTFQDQNKKWVYDLSITNKDDPKTYLFNCLLGHNTTQSLSLASNYQVNWPLLIICKSTFKNDWFEKCKELLDFKKIKTTHPQLTSPSISPSQPIIKTHSSPLTLISKKYNRKSKKKNINAKPKQDRNSITIITYEDFEKNMEINQQLNEKSFGMAILDSSYILNDINPIKFQKIKKLLTNAKQLIIINQMFNLNKTLEIFPLLQLLQPKLFNCVKEFTNRYQFGSNQNELLILLEKIGVKINNNTHKKNNTDSILNESVLSPNNKITNNSETIMEGNILPKREQIIFKYQNNKEMKRILTNLFQQEEKIISLQKKKKLKKKQFQNLTKFTEKKQKYLNILSNFGILNKKKIIVSYLAEVVSSISLSSENNIKKLIIFAQNEKMIDEIANIIHENQFEFIKIIPNLEKKFANLLINRFNSQYNQCNIALISLKVDFYQKVFLNDSSLILFTEIPRDPNLIAQIEKEIAKSISVNKHLMYIQYLLFKNSLDVIHWYKFCTKMSENGIKIENIINNHSFLFHSNSSIISNFVLNSKKKINKNSKYQKTNYNYSKKYSNKLQKGRLNSDNDQNQQFLKLFFNKNKSLSKIRNCPEIEIDLDEEDSQSESEGEN</sequence>
<keyword evidence="1" id="KW-0378">Hydrolase</keyword>
<dbReference type="Gene3D" id="2.170.16.10">
    <property type="entry name" value="Hedgehog/Intein (Hint) domain"/>
    <property type="match status" value="1"/>
</dbReference>
<reference evidence="3" key="1">
    <citation type="submission" date="2022-08" db="EMBL/GenBank/DDBJ databases">
        <title>Novel sulphate-reducing endosymbionts in the free-living metamonad Anaeramoeba.</title>
        <authorList>
            <person name="Jerlstrom-Hultqvist J."/>
            <person name="Cepicka I."/>
            <person name="Gallot-Lavallee L."/>
            <person name="Salas-Leiva D."/>
            <person name="Curtis B.A."/>
            <person name="Zahonova K."/>
            <person name="Pipaliya S."/>
            <person name="Dacks J."/>
            <person name="Roger A.J."/>
        </authorList>
    </citation>
    <scope>NUCLEOTIDE SEQUENCE</scope>
    <source>
        <strain evidence="3">Busselton2</strain>
    </source>
</reference>
<dbReference type="Proteomes" id="UP001146793">
    <property type="component" value="Unassembled WGS sequence"/>
</dbReference>
<evidence type="ECO:0000313" key="4">
    <source>
        <dbReference type="Proteomes" id="UP001146793"/>
    </source>
</evidence>
<feature type="region of interest" description="Disordered" evidence="2">
    <location>
        <begin position="312"/>
        <end position="339"/>
    </location>
</feature>
<evidence type="ECO:0000256" key="2">
    <source>
        <dbReference type="SAM" id="MobiDB-lite"/>
    </source>
</evidence>
<accession>A0AAV7Y2J8</accession>
<comment type="caution">
    <text evidence="3">The sequence shown here is derived from an EMBL/GenBank/DDBJ whole genome shotgun (WGS) entry which is preliminary data.</text>
</comment>
<dbReference type="SUPFAM" id="SSF51294">
    <property type="entry name" value="Hedgehog/intein (Hint) domain"/>
    <property type="match status" value="1"/>
</dbReference>
<proteinExistence type="predicted"/>
<dbReference type="PANTHER" id="PTHR45766">
    <property type="entry name" value="DNA ANNEALING HELICASE AND ENDONUCLEASE ZRANB3 FAMILY MEMBER"/>
    <property type="match status" value="1"/>
</dbReference>
<dbReference type="InterPro" id="IPR036844">
    <property type="entry name" value="Hint_dom_sf"/>
</dbReference>
<name>A0AAV7Y2J8_9EUKA</name>
<dbReference type="GO" id="GO:0031297">
    <property type="term" value="P:replication fork processing"/>
    <property type="evidence" value="ECO:0007669"/>
    <property type="project" value="TreeGrafter"/>
</dbReference>
<organism evidence="3 4">
    <name type="scientific">Anaeramoeba flamelloides</name>
    <dbReference type="NCBI Taxonomy" id="1746091"/>
    <lineage>
        <taxon>Eukaryota</taxon>
        <taxon>Metamonada</taxon>
        <taxon>Anaeramoebidae</taxon>
        <taxon>Anaeramoeba</taxon>
    </lineage>
</organism>
<evidence type="ECO:0000256" key="1">
    <source>
        <dbReference type="ARBA" id="ARBA00022801"/>
    </source>
</evidence>
<evidence type="ECO:0000313" key="3">
    <source>
        <dbReference type="EMBL" id="KAJ3423968.1"/>
    </source>
</evidence>
<dbReference type="InterPro" id="IPR006141">
    <property type="entry name" value="Intein_N"/>
</dbReference>
<feature type="compositionally biased region" description="Basic residues" evidence="2">
    <location>
        <begin position="328"/>
        <end position="339"/>
    </location>
</feature>